<name>A0A2P5WE27_GOSBA</name>
<reference evidence="2 3" key="1">
    <citation type="submission" date="2015-01" db="EMBL/GenBank/DDBJ databases">
        <title>Genome of allotetraploid Gossypium barbadense reveals genomic plasticity and fiber elongation in cotton evolution.</title>
        <authorList>
            <person name="Chen X."/>
            <person name="Liu X."/>
            <person name="Zhao B."/>
            <person name="Zheng H."/>
            <person name="Hu Y."/>
            <person name="Lu G."/>
            <person name="Yang C."/>
            <person name="Chen J."/>
            <person name="Shan C."/>
            <person name="Zhang L."/>
            <person name="Zhou Y."/>
            <person name="Wang L."/>
            <person name="Guo W."/>
            <person name="Bai Y."/>
            <person name="Ruan J."/>
            <person name="Shangguan X."/>
            <person name="Mao Y."/>
            <person name="Jiang J."/>
            <person name="Zhu Y."/>
            <person name="Lei J."/>
            <person name="Kang H."/>
            <person name="Chen S."/>
            <person name="He X."/>
            <person name="Wang R."/>
            <person name="Wang Y."/>
            <person name="Chen J."/>
            <person name="Wang L."/>
            <person name="Yu S."/>
            <person name="Wang B."/>
            <person name="Wei J."/>
            <person name="Song S."/>
            <person name="Lu X."/>
            <person name="Gao Z."/>
            <person name="Gu W."/>
            <person name="Deng X."/>
            <person name="Ma D."/>
            <person name="Wang S."/>
            <person name="Liang W."/>
            <person name="Fang L."/>
            <person name="Cai C."/>
            <person name="Zhu X."/>
            <person name="Zhou B."/>
            <person name="Zhang Y."/>
            <person name="Chen Z."/>
            <person name="Xu S."/>
            <person name="Zhu R."/>
            <person name="Wang S."/>
            <person name="Zhang T."/>
            <person name="Zhao G."/>
        </authorList>
    </citation>
    <scope>NUCLEOTIDE SEQUENCE [LARGE SCALE GENOMIC DNA]</scope>
    <source>
        <strain evidence="3">cv. Xinhai21</strain>
        <tissue evidence="2">Leaf</tissue>
    </source>
</reference>
<proteinExistence type="predicted"/>
<dbReference type="Proteomes" id="UP000239757">
    <property type="component" value="Unassembled WGS sequence"/>
</dbReference>
<sequence>MAPSTDAAESPLASLSSRLHIAWVGTEKGREEATATTTRPHLSLRDVECGADDMGGAIRRSGTGASFKRQPRRNGASSASTSSLELRLLAEVFHLCGHQPLLPPLPFY</sequence>
<accession>A0A2P5WE27</accession>
<dbReference type="EMBL" id="KZ667978">
    <property type="protein sequence ID" value="PPR89354.1"/>
    <property type="molecule type" value="Genomic_DNA"/>
</dbReference>
<dbReference type="AlphaFoldDB" id="A0A2P5WE27"/>
<evidence type="ECO:0000256" key="1">
    <source>
        <dbReference type="SAM" id="MobiDB-lite"/>
    </source>
</evidence>
<gene>
    <name evidence="2" type="ORF">GOBAR_AA31335</name>
</gene>
<protein>
    <submittedName>
        <fullName evidence="2">Uncharacterized protein</fullName>
    </submittedName>
</protein>
<evidence type="ECO:0000313" key="2">
    <source>
        <dbReference type="EMBL" id="PPR89354.1"/>
    </source>
</evidence>
<organism evidence="2 3">
    <name type="scientific">Gossypium barbadense</name>
    <name type="common">Sea Island cotton</name>
    <name type="synonym">Hibiscus barbadensis</name>
    <dbReference type="NCBI Taxonomy" id="3634"/>
    <lineage>
        <taxon>Eukaryota</taxon>
        <taxon>Viridiplantae</taxon>
        <taxon>Streptophyta</taxon>
        <taxon>Embryophyta</taxon>
        <taxon>Tracheophyta</taxon>
        <taxon>Spermatophyta</taxon>
        <taxon>Magnoliopsida</taxon>
        <taxon>eudicotyledons</taxon>
        <taxon>Gunneridae</taxon>
        <taxon>Pentapetalae</taxon>
        <taxon>rosids</taxon>
        <taxon>malvids</taxon>
        <taxon>Malvales</taxon>
        <taxon>Malvaceae</taxon>
        <taxon>Malvoideae</taxon>
        <taxon>Gossypium</taxon>
    </lineage>
</organism>
<feature type="region of interest" description="Disordered" evidence="1">
    <location>
        <begin position="53"/>
        <end position="81"/>
    </location>
</feature>
<evidence type="ECO:0000313" key="3">
    <source>
        <dbReference type="Proteomes" id="UP000239757"/>
    </source>
</evidence>